<dbReference type="Pfam" id="PF02661">
    <property type="entry name" value="Fic"/>
    <property type="match status" value="1"/>
</dbReference>
<keyword evidence="1" id="KW-0808">Transferase</keyword>
<evidence type="ECO:0000256" key="6">
    <source>
        <dbReference type="ARBA" id="ARBA00047939"/>
    </source>
</evidence>
<reference evidence="10 11" key="1">
    <citation type="submission" date="2020-08" db="EMBL/GenBank/DDBJ databases">
        <title>Sequencing the genomes of 1000 actinobacteria strains.</title>
        <authorList>
            <person name="Klenk H.-P."/>
        </authorList>
    </citation>
    <scope>NUCLEOTIDE SEQUENCE [LARGE SCALE GENOMIC DNA]</scope>
    <source>
        <strain evidence="10 11">DSM 28967</strain>
    </source>
</reference>
<dbReference type="PANTHER" id="PTHR39560">
    <property type="entry name" value="PROTEIN ADENYLYLTRANSFERASE FIC-RELATED"/>
    <property type="match status" value="1"/>
</dbReference>
<comment type="caution">
    <text evidence="10">The sequence shown here is derived from an EMBL/GenBank/DDBJ whole genome shotgun (WGS) entry which is preliminary data.</text>
</comment>
<evidence type="ECO:0000259" key="9">
    <source>
        <dbReference type="PROSITE" id="PS51459"/>
    </source>
</evidence>
<organism evidence="10 11">
    <name type="scientific">Kribbella italica</name>
    <dbReference type="NCBI Taxonomy" id="1540520"/>
    <lineage>
        <taxon>Bacteria</taxon>
        <taxon>Bacillati</taxon>
        <taxon>Actinomycetota</taxon>
        <taxon>Actinomycetes</taxon>
        <taxon>Propionibacteriales</taxon>
        <taxon>Kribbellaceae</taxon>
        <taxon>Kribbella</taxon>
    </lineage>
</organism>
<keyword evidence="4" id="KW-0067">ATP-binding</keyword>
<keyword evidence="3" id="KW-0547">Nucleotide-binding</keyword>
<evidence type="ECO:0000256" key="2">
    <source>
        <dbReference type="ARBA" id="ARBA00022695"/>
    </source>
</evidence>
<dbReference type="EMBL" id="JACHMY010000001">
    <property type="protein sequence ID" value="MBB5839588.1"/>
    <property type="molecule type" value="Genomic_DNA"/>
</dbReference>
<dbReference type="PROSITE" id="PS51459">
    <property type="entry name" value="FIDO"/>
    <property type="match status" value="1"/>
</dbReference>
<name>A0A7W9JCH5_9ACTN</name>
<evidence type="ECO:0000256" key="5">
    <source>
        <dbReference type="ARBA" id="ARBA00034531"/>
    </source>
</evidence>
<protein>
    <recommendedName>
        <fullName evidence="5">protein adenylyltransferase</fullName>
        <ecNumber evidence="5">2.7.7.108</ecNumber>
    </recommendedName>
</protein>
<dbReference type="Gene3D" id="1.10.3290.10">
    <property type="entry name" value="Fido-like domain"/>
    <property type="match status" value="1"/>
</dbReference>
<dbReference type="EC" id="2.7.7.108" evidence="5"/>
<keyword evidence="11" id="KW-1185">Reference proteome</keyword>
<comment type="catalytic activity">
    <reaction evidence="6">
        <text>L-threonyl-[protein] + ATP = 3-O-(5'-adenylyl)-L-threonyl-[protein] + diphosphate</text>
        <dbReference type="Rhea" id="RHEA:54292"/>
        <dbReference type="Rhea" id="RHEA-COMP:11060"/>
        <dbReference type="Rhea" id="RHEA-COMP:13847"/>
        <dbReference type="ChEBI" id="CHEBI:30013"/>
        <dbReference type="ChEBI" id="CHEBI:30616"/>
        <dbReference type="ChEBI" id="CHEBI:33019"/>
        <dbReference type="ChEBI" id="CHEBI:138113"/>
        <dbReference type="EC" id="2.7.7.108"/>
    </reaction>
</comment>
<feature type="domain" description="Fido" evidence="9">
    <location>
        <begin position="86"/>
        <end position="232"/>
    </location>
</feature>
<evidence type="ECO:0000256" key="7">
    <source>
        <dbReference type="ARBA" id="ARBA00048696"/>
    </source>
</evidence>
<sequence>MTEPGPAAAKPGPEVLKPELAVSGVDPERIEAARRWNSLLWEEGGNVLRNKLGVKDRLTLRTVEYKLRAMRQGEIERGEVNLPRTFDAAHLQAIHQHLFQDVYEWSGQFRDVDIVKNGQAFVAHERTDDWMKRIGASVQATDWPNLSRDEFVRRIADVHTQLNCAHPFREGNGASTKLFLHQLTENTPYRLDFDQVEKAEWDWAAYESMTDPDRTGTLLPDKLEPVFDRIVVERDPQPAAATADPELAKAMQLQATAYPSVSTEQSGPSTEQSAVRAQPAGKTPEREV</sequence>
<keyword evidence="2" id="KW-0548">Nucleotidyltransferase</keyword>
<dbReference type="InterPro" id="IPR003812">
    <property type="entry name" value="Fido"/>
</dbReference>
<dbReference type="GO" id="GO:0051302">
    <property type="term" value="P:regulation of cell division"/>
    <property type="evidence" value="ECO:0007669"/>
    <property type="project" value="TreeGrafter"/>
</dbReference>
<evidence type="ECO:0000256" key="3">
    <source>
        <dbReference type="ARBA" id="ARBA00022741"/>
    </source>
</evidence>
<accession>A0A7W9JCH5</accession>
<evidence type="ECO:0000313" key="11">
    <source>
        <dbReference type="Proteomes" id="UP000549971"/>
    </source>
</evidence>
<evidence type="ECO:0000313" key="10">
    <source>
        <dbReference type="EMBL" id="MBB5839588.1"/>
    </source>
</evidence>
<proteinExistence type="predicted"/>
<dbReference type="InterPro" id="IPR036597">
    <property type="entry name" value="Fido-like_dom_sf"/>
</dbReference>
<evidence type="ECO:0000256" key="8">
    <source>
        <dbReference type="SAM" id="MobiDB-lite"/>
    </source>
</evidence>
<dbReference type="GO" id="GO:0070733">
    <property type="term" value="F:AMPylase activity"/>
    <property type="evidence" value="ECO:0007669"/>
    <property type="project" value="UniProtKB-EC"/>
</dbReference>
<feature type="region of interest" description="Disordered" evidence="8">
    <location>
        <begin position="254"/>
        <end position="288"/>
    </location>
</feature>
<evidence type="ECO:0000256" key="1">
    <source>
        <dbReference type="ARBA" id="ARBA00022679"/>
    </source>
</evidence>
<dbReference type="RefSeq" id="WP_184801379.1">
    <property type="nucleotide sequence ID" value="NZ_JACHMY010000001.1"/>
</dbReference>
<feature type="compositionally biased region" description="Polar residues" evidence="8">
    <location>
        <begin position="254"/>
        <end position="275"/>
    </location>
</feature>
<dbReference type="Proteomes" id="UP000549971">
    <property type="component" value="Unassembled WGS sequence"/>
</dbReference>
<comment type="catalytic activity">
    <reaction evidence="7">
        <text>L-tyrosyl-[protein] + ATP = O-(5'-adenylyl)-L-tyrosyl-[protein] + diphosphate</text>
        <dbReference type="Rhea" id="RHEA:54288"/>
        <dbReference type="Rhea" id="RHEA-COMP:10136"/>
        <dbReference type="Rhea" id="RHEA-COMP:13846"/>
        <dbReference type="ChEBI" id="CHEBI:30616"/>
        <dbReference type="ChEBI" id="CHEBI:33019"/>
        <dbReference type="ChEBI" id="CHEBI:46858"/>
        <dbReference type="ChEBI" id="CHEBI:83624"/>
        <dbReference type="EC" id="2.7.7.108"/>
    </reaction>
</comment>
<evidence type="ECO:0000256" key="4">
    <source>
        <dbReference type="ARBA" id="ARBA00022840"/>
    </source>
</evidence>
<gene>
    <name evidence="10" type="ORF">HDA39_006322</name>
</gene>
<dbReference type="AlphaFoldDB" id="A0A7W9JCH5"/>
<dbReference type="PANTHER" id="PTHR39560:SF1">
    <property type="entry name" value="PROTEIN ADENYLYLTRANSFERASE FIC-RELATED"/>
    <property type="match status" value="1"/>
</dbReference>
<dbReference type="SUPFAM" id="SSF140931">
    <property type="entry name" value="Fic-like"/>
    <property type="match status" value="1"/>
</dbReference>
<dbReference type="GO" id="GO:0005524">
    <property type="term" value="F:ATP binding"/>
    <property type="evidence" value="ECO:0007669"/>
    <property type="project" value="UniProtKB-KW"/>
</dbReference>